<sequence length="37" mass="4152">MRSRSGAVGARRWRAYGEGPLGVWFRLTAFTMLPSPL</sequence>
<keyword evidence="2" id="KW-1185">Reference proteome</keyword>
<name>A0A843XQU2_COLES</name>
<dbReference type="EMBL" id="NMUH01011055">
    <property type="protein sequence ID" value="MQM21450.1"/>
    <property type="molecule type" value="Genomic_DNA"/>
</dbReference>
<evidence type="ECO:0000313" key="1">
    <source>
        <dbReference type="EMBL" id="MQM21450.1"/>
    </source>
</evidence>
<evidence type="ECO:0000313" key="2">
    <source>
        <dbReference type="Proteomes" id="UP000652761"/>
    </source>
</evidence>
<proteinExistence type="predicted"/>
<gene>
    <name evidence="1" type="ORF">Taro_054490</name>
</gene>
<reference evidence="1" key="1">
    <citation type="submission" date="2017-07" db="EMBL/GenBank/DDBJ databases">
        <title>Taro Niue Genome Assembly and Annotation.</title>
        <authorList>
            <person name="Atibalentja N."/>
            <person name="Keating K."/>
            <person name="Fields C.J."/>
        </authorList>
    </citation>
    <scope>NUCLEOTIDE SEQUENCE</scope>
    <source>
        <strain evidence="1">Niue_2</strain>
        <tissue evidence="1">Leaf</tissue>
    </source>
</reference>
<organism evidence="1 2">
    <name type="scientific">Colocasia esculenta</name>
    <name type="common">Wild taro</name>
    <name type="synonym">Arum esculentum</name>
    <dbReference type="NCBI Taxonomy" id="4460"/>
    <lineage>
        <taxon>Eukaryota</taxon>
        <taxon>Viridiplantae</taxon>
        <taxon>Streptophyta</taxon>
        <taxon>Embryophyta</taxon>
        <taxon>Tracheophyta</taxon>
        <taxon>Spermatophyta</taxon>
        <taxon>Magnoliopsida</taxon>
        <taxon>Liliopsida</taxon>
        <taxon>Araceae</taxon>
        <taxon>Aroideae</taxon>
        <taxon>Colocasieae</taxon>
        <taxon>Colocasia</taxon>
    </lineage>
</organism>
<dbReference type="AlphaFoldDB" id="A0A843XQU2"/>
<dbReference type="Proteomes" id="UP000652761">
    <property type="component" value="Unassembled WGS sequence"/>
</dbReference>
<protein>
    <submittedName>
        <fullName evidence="1">Uncharacterized protein</fullName>
    </submittedName>
</protein>
<accession>A0A843XQU2</accession>
<comment type="caution">
    <text evidence="1">The sequence shown here is derived from an EMBL/GenBank/DDBJ whole genome shotgun (WGS) entry which is preliminary data.</text>
</comment>